<dbReference type="STRING" id="1194695.A0A5D3CLM0"/>
<evidence type="ECO:0000313" key="5">
    <source>
        <dbReference type="Proteomes" id="UP000321947"/>
    </source>
</evidence>
<evidence type="ECO:0000313" key="3">
    <source>
        <dbReference type="EMBL" id="TYK12064.1"/>
    </source>
</evidence>
<dbReference type="AlphaFoldDB" id="A0A5D3CLM0"/>
<evidence type="ECO:0000256" key="1">
    <source>
        <dbReference type="SAM" id="Phobius"/>
    </source>
</evidence>
<proteinExistence type="predicted"/>
<dbReference type="PANTHER" id="PTHR34189">
    <property type="entry name" value="TRANSMEMBRANE PROTEIN"/>
    <property type="match status" value="1"/>
</dbReference>
<dbReference type="OrthoDB" id="1028093at2759"/>
<organism evidence="3 5">
    <name type="scientific">Cucumis melo var. makuwa</name>
    <name type="common">Oriental melon</name>
    <dbReference type="NCBI Taxonomy" id="1194695"/>
    <lineage>
        <taxon>Eukaryota</taxon>
        <taxon>Viridiplantae</taxon>
        <taxon>Streptophyta</taxon>
        <taxon>Embryophyta</taxon>
        <taxon>Tracheophyta</taxon>
        <taxon>Spermatophyta</taxon>
        <taxon>Magnoliopsida</taxon>
        <taxon>eudicotyledons</taxon>
        <taxon>Gunneridae</taxon>
        <taxon>Pentapetalae</taxon>
        <taxon>rosids</taxon>
        <taxon>fabids</taxon>
        <taxon>Cucurbitales</taxon>
        <taxon>Cucurbitaceae</taxon>
        <taxon>Benincaseae</taxon>
        <taxon>Cucumis</taxon>
    </lineage>
</organism>
<gene>
    <name evidence="3" type="ORF">E5676_scaffold1017G00790</name>
    <name evidence="2" type="ORF">E6C27_scaffold477G00260</name>
</gene>
<dbReference type="EMBL" id="SSTE01016721">
    <property type="protein sequence ID" value="KAA0041054.1"/>
    <property type="molecule type" value="Genomic_DNA"/>
</dbReference>
<keyword evidence="1" id="KW-0812">Transmembrane</keyword>
<dbReference type="Proteomes" id="UP000321947">
    <property type="component" value="Unassembled WGS sequence"/>
</dbReference>
<protein>
    <submittedName>
        <fullName evidence="3">Gamma-glutamyl phosphate reductase</fullName>
    </submittedName>
</protein>
<keyword evidence="1" id="KW-0472">Membrane</keyword>
<evidence type="ECO:0000313" key="4">
    <source>
        <dbReference type="Proteomes" id="UP000321393"/>
    </source>
</evidence>
<feature type="transmembrane region" description="Helical" evidence="1">
    <location>
        <begin position="67"/>
        <end position="86"/>
    </location>
</feature>
<dbReference type="EMBL" id="SSTD01010328">
    <property type="protein sequence ID" value="TYK12064.1"/>
    <property type="molecule type" value="Genomic_DNA"/>
</dbReference>
<keyword evidence="1" id="KW-1133">Transmembrane helix</keyword>
<name>A0A5D3CLM0_CUCMM</name>
<evidence type="ECO:0000313" key="2">
    <source>
        <dbReference type="EMBL" id="KAA0041054.1"/>
    </source>
</evidence>
<dbReference type="PANTHER" id="PTHR34189:SF13">
    <property type="entry name" value="TRANSMEMBRANE PROTEIN"/>
    <property type="match status" value="1"/>
</dbReference>
<comment type="caution">
    <text evidence="3">The sequence shown here is derived from an EMBL/GenBank/DDBJ whole genome shotgun (WGS) entry which is preliminary data.</text>
</comment>
<sequence length="106" mass="11918">MKRSSSASIVSDKRFVYSSSSSSLSQSAIFRSSSVSFGLESEPYLPTFSPFSHAAEKKRRHLKLAKIFIHSIPFIILFCAIVLWLFSDPGTEITRVKDARRSRSTI</sequence>
<reference evidence="4 5" key="1">
    <citation type="submission" date="2019-08" db="EMBL/GenBank/DDBJ databases">
        <title>Draft genome sequences of two oriental melons (Cucumis melo L. var makuwa).</title>
        <authorList>
            <person name="Kwon S.-Y."/>
        </authorList>
    </citation>
    <scope>NUCLEOTIDE SEQUENCE [LARGE SCALE GENOMIC DNA]</scope>
    <source>
        <strain evidence="5">cv. Chang Bougi</strain>
        <strain evidence="4">cv. SW 3</strain>
        <tissue evidence="3">Leaf</tissue>
    </source>
</reference>
<dbReference type="Proteomes" id="UP000321393">
    <property type="component" value="Unassembled WGS sequence"/>
</dbReference>
<accession>A0A5D3CLM0</accession>